<feature type="domain" description="Glycosyltransferase subfamily 4-like N-terminal" evidence="2">
    <location>
        <begin position="21"/>
        <end position="200"/>
    </location>
</feature>
<dbReference type="Pfam" id="PF00534">
    <property type="entry name" value="Glycos_transf_1"/>
    <property type="match status" value="1"/>
</dbReference>
<dbReference type="InterPro" id="IPR001296">
    <property type="entry name" value="Glyco_trans_1"/>
</dbReference>
<gene>
    <name evidence="3" type="ORF">J2Z42_001138</name>
</gene>
<proteinExistence type="predicted"/>
<name>A0ABS4KSU5_9CLOT</name>
<reference evidence="3 4" key="1">
    <citation type="submission" date="2021-03" db="EMBL/GenBank/DDBJ databases">
        <title>Genomic Encyclopedia of Type Strains, Phase IV (KMG-IV): sequencing the most valuable type-strain genomes for metagenomic binning, comparative biology and taxonomic classification.</title>
        <authorList>
            <person name="Goeker M."/>
        </authorList>
    </citation>
    <scope>NUCLEOTIDE SEQUENCE [LARGE SCALE GENOMIC DNA]</scope>
    <source>
        <strain evidence="3 4">DSM 28783</strain>
    </source>
</reference>
<protein>
    <submittedName>
        <fullName evidence="3">Glycosyltransferase involved in cell wall biosynthesis</fullName>
    </submittedName>
</protein>
<dbReference type="Gene3D" id="3.40.50.2000">
    <property type="entry name" value="Glycogen Phosphorylase B"/>
    <property type="match status" value="2"/>
</dbReference>
<keyword evidence="4" id="KW-1185">Reference proteome</keyword>
<dbReference type="EMBL" id="JAGGLM010000005">
    <property type="protein sequence ID" value="MBP2032466.1"/>
    <property type="molecule type" value="Genomic_DNA"/>
</dbReference>
<dbReference type="PANTHER" id="PTHR45947:SF15">
    <property type="entry name" value="TEICHURONIC ACID BIOSYNTHESIS GLYCOSYLTRANSFERASE TUAC-RELATED"/>
    <property type="match status" value="1"/>
</dbReference>
<dbReference type="Pfam" id="PF13439">
    <property type="entry name" value="Glyco_transf_4"/>
    <property type="match status" value="1"/>
</dbReference>
<dbReference type="SUPFAM" id="SSF53756">
    <property type="entry name" value="UDP-Glycosyltransferase/glycogen phosphorylase"/>
    <property type="match status" value="1"/>
</dbReference>
<organism evidence="3 4">
    <name type="scientific">Clostridium algifaecis</name>
    <dbReference type="NCBI Taxonomy" id="1472040"/>
    <lineage>
        <taxon>Bacteria</taxon>
        <taxon>Bacillati</taxon>
        <taxon>Bacillota</taxon>
        <taxon>Clostridia</taxon>
        <taxon>Eubacteriales</taxon>
        <taxon>Clostridiaceae</taxon>
        <taxon>Clostridium</taxon>
    </lineage>
</organism>
<evidence type="ECO:0000259" key="2">
    <source>
        <dbReference type="Pfam" id="PF13439"/>
    </source>
</evidence>
<dbReference type="PANTHER" id="PTHR45947">
    <property type="entry name" value="SULFOQUINOVOSYL TRANSFERASE SQD2"/>
    <property type="match status" value="1"/>
</dbReference>
<accession>A0ABS4KSU5</accession>
<dbReference type="Proteomes" id="UP001519307">
    <property type="component" value="Unassembled WGS sequence"/>
</dbReference>
<evidence type="ECO:0000313" key="4">
    <source>
        <dbReference type="Proteomes" id="UP001519307"/>
    </source>
</evidence>
<sequence>MKVLIISHMYPSNFNSMSGIFVFKQAKALVQNGCEVKVVSPVPWTPFPFNVVNKKWKGYNNIPDKDVIDSIEVYYPRYLEFPRGILFQKSGYFMAKGIKNIIRKIYKNFKFDLIHSNVALPDGYSGMLINNYFNVPHIVTIHGQDFQNTINKNKKCREAVFRVLNSADKIITVSNKLKNIVKEQEFCYKINVINNGIDDDCFENNIENNIENIKKNEIKDKIKILSVSNLKKTKGIQINLRAISQLKGKYGNIQYDIIGEGEFEIQLRKLVRELGLEDVVNFLGKKEHDEVLKSMSDYDIFSLPSYNEGFGTVYIEAMSKRVAVIGVEGEGIEDAIKNGYNGFLVKREDVTSLIDVLDMLIKDDKKRNIIAKNGRNTVIKYFTWNSNAKKVIKLYEKMISTKKQH</sequence>
<dbReference type="InterPro" id="IPR028098">
    <property type="entry name" value="Glyco_trans_4-like_N"/>
</dbReference>
<evidence type="ECO:0000259" key="1">
    <source>
        <dbReference type="Pfam" id="PF00534"/>
    </source>
</evidence>
<evidence type="ECO:0000313" key="3">
    <source>
        <dbReference type="EMBL" id="MBP2032466.1"/>
    </source>
</evidence>
<comment type="caution">
    <text evidence="3">The sequence shown here is derived from an EMBL/GenBank/DDBJ whole genome shotgun (WGS) entry which is preliminary data.</text>
</comment>
<dbReference type="RefSeq" id="WP_209701661.1">
    <property type="nucleotide sequence ID" value="NZ_JAGGLM010000005.1"/>
</dbReference>
<dbReference type="InterPro" id="IPR050194">
    <property type="entry name" value="Glycosyltransferase_grp1"/>
</dbReference>
<feature type="domain" description="Glycosyl transferase family 1" evidence="1">
    <location>
        <begin position="211"/>
        <end position="376"/>
    </location>
</feature>